<accession>G4TT95</accession>
<dbReference type="Gene3D" id="3.30.505.10">
    <property type="entry name" value="SH2 domain"/>
    <property type="match status" value="2"/>
</dbReference>
<dbReference type="Pfam" id="PF14639">
    <property type="entry name" value="YqgF"/>
    <property type="match status" value="1"/>
</dbReference>
<evidence type="ECO:0000256" key="2">
    <source>
        <dbReference type="ARBA" id="ARBA00004286"/>
    </source>
</evidence>
<dbReference type="Pfam" id="PF14635">
    <property type="entry name" value="HHH_7"/>
    <property type="match status" value="1"/>
</dbReference>
<dbReference type="InterPro" id="IPR028231">
    <property type="entry name" value="Spt6_YqgF"/>
</dbReference>
<dbReference type="STRING" id="1109443.G4TT95"/>
<dbReference type="CDD" id="cd09928">
    <property type="entry name" value="SH2_Cterm_SPT6_like"/>
    <property type="match status" value="1"/>
</dbReference>
<dbReference type="InterPro" id="IPR017072">
    <property type="entry name" value="TF_Spt6"/>
</dbReference>
<dbReference type="InterPro" id="IPR028088">
    <property type="entry name" value="Spt6_HTH_DNA-bd_dom"/>
</dbReference>
<dbReference type="InterPro" id="IPR035018">
    <property type="entry name" value="Spt6_SH2_C"/>
</dbReference>
<dbReference type="GO" id="GO:0031491">
    <property type="term" value="F:nucleosome binding"/>
    <property type="evidence" value="ECO:0007669"/>
    <property type="project" value="TreeGrafter"/>
</dbReference>
<dbReference type="InterPro" id="IPR028083">
    <property type="entry name" value="Spt6_acidic_N_dom"/>
</dbReference>
<evidence type="ECO:0000256" key="3">
    <source>
        <dbReference type="ARBA" id="ARBA00009253"/>
    </source>
</evidence>
<dbReference type="GO" id="GO:0140673">
    <property type="term" value="P:transcription elongation-coupled chromatin remodeling"/>
    <property type="evidence" value="ECO:0007669"/>
    <property type="project" value="InterPro"/>
</dbReference>
<dbReference type="InterPro" id="IPR035420">
    <property type="entry name" value="Spt6_SH2"/>
</dbReference>
<dbReference type="PROSITE" id="PS50001">
    <property type="entry name" value="SH2"/>
    <property type="match status" value="1"/>
</dbReference>
<evidence type="ECO:0000256" key="12">
    <source>
        <dbReference type="SAM" id="MobiDB-lite"/>
    </source>
</evidence>
<dbReference type="Gene3D" id="1.10.10.2740">
    <property type="entry name" value="Spt6, Death-like domain"/>
    <property type="match status" value="1"/>
</dbReference>
<sequence>MDHHQAAAWTAADGERMDVDVPKNDAEAGSDDEEQQGNAMSTDSSEEEEDDPEEARKIREGFIVDDEDDESDEEESEKEDKSESRKERRKHRKERRRRRERGEDEEEDDEMGELDEDDLELVEEFTGQRVRPSKSRLKRLRRAREDDEDDDITTRRRVDDDSGEDDHQRRRSAAEPRDLWEDDADLRVARRDEEDGDEQDDFDDMGAFIVRDPEDEENEMGEAERQERMEQRRAAKERKRGAGDISKLAGLDQNALSTLFEVFGDGTDYDWALGDEEEVQEVRKESKYTDVFEPSEIRSRMLTEDDDLIRTLDLPERMLLATSSLSTETTLALDSPLSPHDLDDAAYWVALRLGQRIERDFFKAGGQFRHYLEDLITAVRSTLDFLFIQGFEVPFIATHKIDCIWHIDDGAQIELLSLSELWRVYTLGQKFRAYLERRRGLEATHAKLSSPDDYYKIDIQPKIDSIEMITDATEWLTLQHRLELRDAAMIEDDGKVKRPTRVSAYEMLKKSQIDQLVKDFCPPAREISRKVRQVRSSRGTVVHTFLDDPALSPLEHVTPYVDAEKQRLIEIERKRWASNPTAMDGPTPIKEVSGQELLDRAKMLIAIELGKDPLLRQVIRDLFKESGHVSVTPTEKGLVKIDETHPYYNFKYLDQKPVTAMTRGSQFLHIQAAEADHLVTVSVGIREDVRVQFVNDLIQAVSSDGYSTVSKQWNDVRAQAVTEAVDKHFLPFGSKWIREWLREEVEDFLAKACGDELERRVNVKPFIPVREPDTPPSDDAKVPGVMALSWGDGDPKKDAIFVVYMDEAGRFRDHAKFDNLKDENLARDFGGMVKKHQPDLVVVGGFSASTHRLYDVVRLLLNDPSLAKEQAESNKKVELGDFKPAVDRPYDVRFVQDSVARIYQHSKRAAEEHGTLPILTRYCVGLARYAQSPLNEYAALGPDITAITFDQDSQHLIPREKLLISLERALVNVVNRVGVDINRAVHDQYYQALLPFVAGLGPRKAQHIVRKVAALGSLANREQFVHREIMTTKVWLNSAGFLRIPQDIYSKSYQASRVSGETIAIRDMQDPLDGTRLHPQDYDLARKMAVDALGEDEEDYADEHPSALVVKFLKGDFEDADSKGDGQDRSKLSDSEKRRKKENALNLLNLDDFALNLLQSQNEQKRMTLSLIKAELVAPFHDNRPAFVPPDEWEVLAMLTGESDKSLRLGLILSVQVLRIKPNFIIVKLASNLEGIINAQYLGEDGDTVQPDRIVKVGQAIRARLIALNPREFYIELSSRPSDLLTGDESYQRVEVDQYFDNDKATRDKEILQRKKNSQKNHARRIVKHPNFFNMNSKQAEEHLSKQHRGDVVIRPSSKGPEHLAVTWKVDRNIYQHIDVLEVPMDANDPMAGYKYIVDHGREGQREFSDLDELIVNHVKAMARKVDELMAHDKYRHGSPVDLANNLTMMVNANPDKSLYVFGLNPERPGYFNLMFKANVNAPVVTWPVKVTPEAYVFFGEKLPSVPQLCDAFKMRHIGPLAGARPLHSGMTPYGARTPGGRTPAASRPPGPPAQSKTPNPYHTPSYQQPSMSTPQQYPPQMTTGPQLLGYGVPPPQTPSWGGMPPPQHGGMPSGIHPSRAAMLQQSSGWAPPAGGGSGGGTGAGTNNWSRR</sequence>
<dbReference type="GO" id="GO:0008023">
    <property type="term" value="C:transcription elongation factor complex"/>
    <property type="evidence" value="ECO:0007669"/>
    <property type="project" value="TreeGrafter"/>
</dbReference>
<evidence type="ECO:0000256" key="10">
    <source>
        <dbReference type="ARBA" id="ARBA00093389"/>
    </source>
</evidence>
<evidence type="ECO:0000256" key="1">
    <source>
        <dbReference type="ARBA" id="ARBA00004123"/>
    </source>
</evidence>
<gene>
    <name evidence="15" type="ORF">PIIN_08492</name>
</gene>
<dbReference type="SUPFAM" id="SSF47781">
    <property type="entry name" value="RuvA domain 2-like"/>
    <property type="match status" value="1"/>
</dbReference>
<evidence type="ECO:0000313" key="15">
    <source>
        <dbReference type="EMBL" id="CCA74540.1"/>
    </source>
</evidence>
<evidence type="ECO:0000256" key="8">
    <source>
        <dbReference type="ARBA" id="ARBA00023242"/>
    </source>
</evidence>
<feature type="compositionally biased region" description="Gly residues" evidence="12">
    <location>
        <begin position="1634"/>
        <end position="1644"/>
    </location>
</feature>
<evidence type="ECO:0000256" key="7">
    <source>
        <dbReference type="ARBA" id="ARBA00023163"/>
    </source>
</evidence>
<keyword evidence="8" id="KW-0539">Nucleus</keyword>
<evidence type="ECO:0000256" key="9">
    <source>
        <dbReference type="ARBA" id="ARBA00029871"/>
    </source>
</evidence>
<dbReference type="SUPFAM" id="SSF55550">
    <property type="entry name" value="SH2 domain"/>
    <property type="match status" value="1"/>
</dbReference>
<dbReference type="Pfam" id="PF14641">
    <property type="entry name" value="HTH_44"/>
    <property type="match status" value="1"/>
</dbReference>
<dbReference type="SMART" id="SM00252">
    <property type="entry name" value="SH2"/>
    <property type="match status" value="1"/>
</dbReference>
<dbReference type="OMA" id="GYFYLCF"/>
<feature type="compositionally biased region" description="Basic and acidic residues" evidence="12">
    <location>
        <begin position="152"/>
        <end position="193"/>
    </location>
</feature>
<dbReference type="InterPro" id="IPR023319">
    <property type="entry name" value="Tex-like_HTH_dom_sf"/>
</dbReference>
<feature type="domain" description="SH2" evidence="13">
    <location>
        <begin position="1327"/>
        <end position="1441"/>
    </location>
</feature>
<feature type="region of interest" description="Disordered" evidence="12">
    <location>
        <begin position="1"/>
        <end position="232"/>
    </location>
</feature>
<dbReference type="GO" id="GO:0003746">
    <property type="term" value="F:translation elongation factor activity"/>
    <property type="evidence" value="ECO:0007669"/>
    <property type="project" value="UniProtKB-KW"/>
</dbReference>
<name>G4TT95_SERID</name>
<evidence type="ECO:0000259" key="13">
    <source>
        <dbReference type="PROSITE" id="PS50001"/>
    </source>
</evidence>
<dbReference type="InterPro" id="IPR012340">
    <property type="entry name" value="NA-bd_OB-fold"/>
</dbReference>
<dbReference type="GO" id="GO:0003677">
    <property type="term" value="F:DNA binding"/>
    <property type="evidence" value="ECO:0007669"/>
    <property type="project" value="InterPro"/>
</dbReference>
<keyword evidence="7" id="KW-0804">Transcription</keyword>
<proteinExistence type="inferred from homology"/>
<evidence type="ECO:0000256" key="11">
    <source>
        <dbReference type="PROSITE-ProRule" id="PRU00191"/>
    </source>
</evidence>
<feature type="compositionally biased region" description="Acidic residues" evidence="12">
    <location>
        <begin position="103"/>
        <end position="123"/>
    </location>
</feature>
<dbReference type="InterPro" id="IPR035019">
    <property type="entry name" value="Spt6_SH2_N"/>
</dbReference>
<feature type="compositionally biased region" description="Basic and acidic residues" evidence="12">
    <location>
        <begin position="13"/>
        <end position="26"/>
    </location>
</feature>
<dbReference type="EMBL" id="CAFZ01000325">
    <property type="protein sequence ID" value="CCA74540.1"/>
    <property type="molecule type" value="Genomic_DNA"/>
</dbReference>
<dbReference type="GO" id="GO:0034728">
    <property type="term" value="P:nucleosome organization"/>
    <property type="evidence" value="ECO:0007669"/>
    <property type="project" value="TreeGrafter"/>
</dbReference>
<dbReference type="eggNOG" id="KOG1856">
    <property type="taxonomic scope" value="Eukaryota"/>
</dbReference>
<dbReference type="InterPro" id="IPR012337">
    <property type="entry name" value="RNaseH-like_sf"/>
</dbReference>
<dbReference type="InterPro" id="IPR037027">
    <property type="entry name" value="YqgF/RNaseH-like_dom_sf"/>
</dbReference>
<dbReference type="Gene3D" id="1.10.10.650">
    <property type="entry name" value="RuvA domain 2-like"/>
    <property type="match status" value="1"/>
</dbReference>
<evidence type="ECO:0000256" key="4">
    <source>
        <dbReference type="ARBA" id="ARBA00020248"/>
    </source>
</evidence>
<dbReference type="GO" id="GO:0005694">
    <property type="term" value="C:chromosome"/>
    <property type="evidence" value="ECO:0007669"/>
    <property type="project" value="UniProtKB-SubCell"/>
</dbReference>
<dbReference type="InterPro" id="IPR023323">
    <property type="entry name" value="Tex-like_dom_sf"/>
</dbReference>
<dbReference type="Gene3D" id="1.10.3500.10">
    <property type="entry name" value="Tex N-terminal region-like"/>
    <property type="match status" value="1"/>
</dbReference>
<dbReference type="GO" id="GO:0042393">
    <property type="term" value="F:histone binding"/>
    <property type="evidence" value="ECO:0007669"/>
    <property type="project" value="TreeGrafter"/>
</dbReference>
<dbReference type="SUPFAM" id="SSF158832">
    <property type="entry name" value="Tex N-terminal region-like"/>
    <property type="match status" value="1"/>
</dbReference>
<dbReference type="Gene3D" id="3.30.420.140">
    <property type="entry name" value="YqgF/RNase H-like domain"/>
    <property type="match status" value="1"/>
</dbReference>
<dbReference type="HOGENOM" id="CLU_001680_0_1_1"/>
<dbReference type="SUPFAM" id="SSF50249">
    <property type="entry name" value="Nucleic acid-binding proteins"/>
    <property type="match status" value="1"/>
</dbReference>
<organism evidence="15 16">
    <name type="scientific">Serendipita indica (strain DSM 11827)</name>
    <name type="common">Root endophyte fungus</name>
    <name type="synonym">Piriformospora indica</name>
    <dbReference type="NCBI Taxonomy" id="1109443"/>
    <lineage>
        <taxon>Eukaryota</taxon>
        <taxon>Fungi</taxon>
        <taxon>Dikarya</taxon>
        <taxon>Basidiomycota</taxon>
        <taxon>Agaricomycotina</taxon>
        <taxon>Agaricomycetes</taxon>
        <taxon>Sebacinales</taxon>
        <taxon>Serendipitaceae</taxon>
        <taxon>Serendipita</taxon>
    </lineage>
</organism>
<dbReference type="FunCoup" id="G4TT95">
    <property type="interactions" value="804"/>
</dbReference>
<comment type="subcellular location">
    <subcellularLocation>
        <location evidence="2">Chromosome</location>
    </subcellularLocation>
    <subcellularLocation>
        <location evidence="1">Nucleus</location>
    </subcellularLocation>
</comment>
<comment type="similarity">
    <text evidence="3">Belongs to the SPT6 family.</text>
</comment>
<dbReference type="InterPro" id="IPR042066">
    <property type="entry name" value="Spt6_death-like"/>
</dbReference>
<dbReference type="CDD" id="cd09918">
    <property type="entry name" value="SH2_Nterm_SPT6_like"/>
    <property type="match status" value="1"/>
</dbReference>
<dbReference type="Gene3D" id="2.40.50.140">
    <property type="entry name" value="Nucleic acid-binding proteins"/>
    <property type="match status" value="1"/>
</dbReference>
<dbReference type="OrthoDB" id="995477at2759"/>
<feature type="compositionally biased region" description="Acidic residues" evidence="12">
    <location>
        <begin position="63"/>
        <end position="77"/>
    </location>
</feature>
<dbReference type="Gene3D" id="1.10.150.850">
    <property type="entry name" value="Spt6, helix-hairpin-helix domain"/>
    <property type="match status" value="1"/>
</dbReference>
<comment type="caution">
    <text evidence="15">The sequence shown here is derived from an EMBL/GenBank/DDBJ whole genome shotgun (WGS) entry which is preliminary data.</text>
</comment>
<evidence type="ECO:0000256" key="6">
    <source>
        <dbReference type="ARBA" id="ARBA00022999"/>
    </source>
</evidence>
<dbReference type="SMART" id="SM00316">
    <property type="entry name" value="S1"/>
    <property type="match status" value="1"/>
</dbReference>
<dbReference type="InterPro" id="IPR032706">
    <property type="entry name" value="Spt6_HHH"/>
</dbReference>
<dbReference type="Pfam" id="PF14633">
    <property type="entry name" value="SH2_2"/>
    <property type="match status" value="1"/>
</dbReference>
<feature type="compositionally biased region" description="Basic residues" evidence="12">
    <location>
        <begin position="131"/>
        <end position="142"/>
    </location>
</feature>
<keyword evidence="5" id="KW-0158">Chromosome</keyword>
<comment type="function">
    <text evidence="10">Histone H3-H4 chaperone that plays a role in maintenance of chromatin structure during RNA polymerase II transcription elongation thereby repressing transcription initiation from cryptic promoters. Mediates the reassembly of nucleosomes onto the promoters of at least a selected set of genes during repression; the nucleosome reassembly is essential for transcriptional repression. Essential for viability.</text>
</comment>
<protein>
    <recommendedName>
        <fullName evidence="4">Transcription elongation factor SPT6</fullName>
    </recommendedName>
    <alternativeName>
        <fullName evidence="9">Chromatin elongation factor SPT6</fullName>
    </alternativeName>
</protein>
<evidence type="ECO:0000313" key="16">
    <source>
        <dbReference type="Proteomes" id="UP000007148"/>
    </source>
</evidence>
<dbReference type="InterPro" id="IPR049540">
    <property type="entry name" value="Spt6-like_S1"/>
</dbReference>
<feature type="compositionally biased region" description="Acidic residues" evidence="12">
    <location>
        <begin position="44"/>
        <end position="53"/>
    </location>
</feature>
<feature type="compositionally biased region" description="Pro residues" evidence="12">
    <location>
        <begin position="1593"/>
        <end position="1608"/>
    </location>
</feature>
<feature type="domain" description="S1 motif" evidence="14">
    <location>
        <begin position="1210"/>
        <end position="1280"/>
    </location>
</feature>
<feature type="compositionally biased region" description="Polar residues" evidence="12">
    <location>
        <begin position="1555"/>
        <end position="1586"/>
    </location>
</feature>
<feature type="compositionally biased region" description="Acidic residues" evidence="12">
    <location>
        <begin position="194"/>
        <end position="204"/>
    </location>
</feature>
<feature type="compositionally biased region" description="Basic and acidic residues" evidence="12">
    <location>
        <begin position="222"/>
        <end position="232"/>
    </location>
</feature>
<keyword evidence="15" id="KW-0648">Protein biosynthesis</keyword>
<dbReference type="InParanoid" id="G4TT95"/>
<keyword evidence="16" id="KW-1185">Reference proteome</keyword>
<dbReference type="Pfam" id="PF21710">
    <property type="entry name" value="Spt6_S1"/>
    <property type="match status" value="1"/>
</dbReference>
<dbReference type="PANTHER" id="PTHR10145">
    <property type="entry name" value="TRANSCRIPTION ELONGATION FACTOR SPT6"/>
    <property type="match status" value="1"/>
</dbReference>
<evidence type="ECO:0000259" key="14">
    <source>
        <dbReference type="PROSITE" id="PS50126"/>
    </source>
</evidence>
<dbReference type="InterPro" id="IPR036860">
    <property type="entry name" value="SH2_dom_sf"/>
</dbReference>
<keyword evidence="6 11" id="KW-0727">SH2 domain</keyword>
<dbReference type="InterPro" id="IPR003029">
    <property type="entry name" value="S1_domain"/>
</dbReference>
<dbReference type="Pfam" id="PF14632">
    <property type="entry name" value="SPT6_acidic"/>
    <property type="match status" value="1"/>
</dbReference>
<dbReference type="PANTHER" id="PTHR10145:SF6">
    <property type="entry name" value="TRANSCRIPTION ELONGATION FACTOR SPT6"/>
    <property type="match status" value="1"/>
</dbReference>
<keyword evidence="15" id="KW-0251">Elongation factor</keyword>
<evidence type="ECO:0000256" key="5">
    <source>
        <dbReference type="ARBA" id="ARBA00022454"/>
    </source>
</evidence>
<reference evidence="15 16" key="1">
    <citation type="journal article" date="2011" name="PLoS Pathog.">
        <title>Endophytic Life Strategies Decoded by Genome and Transcriptome Analyses of the Mutualistic Root Symbiont Piriformospora indica.</title>
        <authorList>
            <person name="Zuccaro A."/>
            <person name="Lahrmann U."/>
            <person name="Guldener U."/>
            <person name="Langen G."/>
            <person name="Pfiffi S."/>
            <person name="Biedenkopf D."/>
            <person name="Wong P."/>
            <person name="Samans B."/>
            <person name="Grimm C."/>
            <person name="Basiewicz M."/>
            <person name="Murat C."/>
            <person name="Martin F."/>
            <person name="Kogel K.H."/>
        </authorList>
    </citation>
    <scope>NUCLEOTIDE SEQUENCE [LARGE SCALE GENOMIC DNA]</scope>
    <source>
        <strain evidence="15 16">DSM 11827</strain>
    </source>
</reference>
<dbReference type="PROSITE" id="PS50126">
    <property type="entry name" value="S1"/>
    <property type="match status" value="1"/>
</dbReference>
<dbReference type="Proteomes" id="UP000007148">
    <property type="component" value="Unassembled WGS sequence"/>
</dbReference>
<dbReference type="SUPFAM" id="SSF53098">
    <property type="entry name" value="Ribonuclease H-like"/>
    <property type="match status" value="1"/>
</dbReference>
<dbReference type="InterPro" id="IPR010994">
    <property type="entry name" value="RuvA_2-like"/>
</dbReference>
<dbReference type="FunFam" id="3.30.505.10:FF:000056">
    <property type="entry name" value="Transcription elongation factor Spt6"/>
    <property type="match status" value="1"/>
</dbReference>
<feature type="compositionally biased region" description="Basic residues" evidence="12">
    <location>
        <begin position="87"/>
        <end position="99"/>
    </location>
</feature>
<dbReference type="InterPro" id="IPR000980">
    <property type="entry name" value="SH2"/>
</dbReference>
<feature type="region of interest" description="Disordered" evidence="12">
    <location>
        <begin position="1524"/>
        <end position="1652"/>
    </location>
</feature>